<feature type="coiled-coil region" evidence="6">
    <location>
        <begin position="180"/>
        <end position="357"/>
    </location>
</feature>
<keyword evidence="11" id="KW-1185">Reference proteome</keyword>
<evidence type="ECO:0000313" key="10">
    <source>
        <dbReference type="EMBL" id="QEL65393.1"/>
    </source>
</evidence>
<dbReference type="InterPro" id="IPR050445">
    <property type="entry name" value="Bact_polysacc_biosynth/exp"/>
</dbReference>
<dbReference type="EMBL" id="CP022579">
    <property type="protein sequence ID" value="QEL65393.1"/>
    <property type="molecule type" value="Genomic_DNA"/>
</dbReference>
<keyword evidence="3 7" id="KW-0812">Transmembrane</keyword>
<evidence type="ECO:0000256" key="6">
    <source>
        <dbReference type="SAM" id="Coils"/>
    </source>
</evidence>
<organism evidence="10 11">
    <name type="scientific">Oryzomicrobium terrae</name>
    <dbReference type="NCBI Taxonomy" id="1735038"/>
    <lineage>
        <taxon>Bacteria</taxon>
        <taxon>Pseudomonadati</taxon>
        <taxon>Pseudomonadota</taxon>
        <taxon>Betaproteobacteria</taxon>
        <taxon>Rhodocyclales</taxon>
        <taxon>Rhodocyclaceae</taxon>
        <taxon>Oryzomicrobium</taxon>
    </lineage>
</organism>
<reference evidence="10 11" key="1">
    <citation type="submission" date="2017-07" db="EMBL/GenBank/DDBJ databases">
        <title>Complete genome sequence of Oryzomicrobium terrae TPP412.</title>
        <authorList>
            <person name="Chiu L.-W."/>
            <person name="Lo K.-J."/>
            <person name="Tsai Y.-M."/>
            <person name="Lin S.-S."/>
            <person name="Kuo C.-H."/>
            <person name="Liu C.-T."/>
        </authorList>
    </citation>
    <scope>NUCLEOTIDE SEQUENCE [LARGE SCALE GENOMIC DNA]</scope>
    <source>
        <strain evidence="10 11">TPP412</strain>
    </source>
</reference>
<keyword evidence="6" id="KW-0175">Coiled coil</keyword>
<evidence type="ECO:0000313" key="11">
    <source>
        <dbReference type="Proteomes" id="UP000323671"/>
    </source>
</evidence>
<dbReference type="KEGG" id="otr:OTERR_19170"/>
<dbReference type="RefSeq" id="WP_054621370.1">
    <property type="nucleotide sequence ID" value="NZ_CP022579.1"/>
</dbReference>
<feature type="domain" description="Polysaccharide chain length determinant N-terminal" evidence="8">
    <location>
        <begin position="2"/>
        <end position="87"/>
    </location>
</feature>
<name>A0A5C1E938_9RHOO</name>
<feature type="domain" description="Tyrosine-protein kinase G-rich" evidence="9">
    <location>
        <begin position="340"/>
        <end position="419"/>
    </location>
</feature>
<dbReference type="PANTHER" id="PTHR32309">
    <property type="entry name" value="TYROSINE-PROTEIN KINASE"/>
    <property type="match status" value="1"/>
</dbReference>
<dbReference type="AlphaFoldDB" id="A0A5C1E938"/>
<keyword evidence="4 7" id="KW-1133">Transmembrane helix</keyword>
<evidence type="ECO:0000256" key="1">
    <source>
        <dbReference type="ARBA" id="ARBA00004651"/>
    </source>
</evidence>
<dbReference type="NCBIfam" id="TIGR03017">
    <property type="entry name" value="EpsF"/>
    <property type="match status" value="1"/>
</dbReference>
<proteinExistence type="predicted"/>
<keyword evidence="2" id="KW-1003">Cell membrane</keyword>
<dbReference type="InterPro" id="IPR003856">
    <property type="entry name" value="LPS_length_determ_N"/>
</dbReference>
<feature type="transmembrane region" description="Helical" evidence="7">
    <location>
        <begin position="12"/>
        <end position="35"/>
    </location>
</feature>
<evidence type="ECO:0000256" key="2">
    <source>
        <dbReference type="ARBA" id="ARBA00022475"/>
    </source>
</evidence>
<dbReference type="Pfam" id="PF13807">
    <property type="entry name" value="GNVR"/>
    <property type="match status" value="1"/>
</dbReference>
<protein>
    <submittedName>
        <fullName evidence="10">Putative exopolysaccharide biosynthesis protein</fullName>
    </submittedName>
</protein>
<dbReference type="Pfam" id="PF02706">
    <property type="entry name" value="Wzz"/>
    <property type="match status" value="1"/>
</dbReference>
<sequence length="480" mass="53226">MNFHQLILVLRARLRLVMLTLAVTMLGTLVISLILPKEYTAGTSVVLDVKSPDPIVGMVLPALITPGYMATQVDIVNSDRVAERVVRLLRLDESPAVRQQWLDETDGKGQLSTWLVQVLQKKLDVKPSRDSNVLNIAYSAIDPGFAATVANAYAQAYIDINLELKVEPARQYALWFEKQNKVLREQMEKAQKALSEYQQRSGIVAADERLDYETNKLNELSTQLSMAQNQTADLMTRQRTGSASDTLNEVVQSPLINGLKIDLARLESKLKDTAVNLGTNHPQYQRQESEIAELKQRIDAESRHIANSVGSSGKASRLKEGEIVAAMEAQKKRVLELRRQRDELSVLQKDLESAQKSYDAVSMRLTQSKLESQSIQTNISVLTPATEPLQPSRPKIVLNLILAAFAGLLLGVCLALTKEVRQRRVRSADDLVVAVDAPLIGVLANAAPRISRWRRLARLPGRRNGRLIDASASGFKPAGF</sequence>
<evidence type="ECO:0000259" key="9">
    <source>
        <dbReference type="Pfam" id="PF13807"/>
    </source>
</evidence>
<evidence type="ECO:0000256" key="4">
    <source>
        <dbReference type="ARBA" id="ARBA00022989"/>
    </source>
</evidence>
<dbReference type="PANTHER" id="PTHR32309:SF13">
    <property type="entry name" value="FERRIC ENTEROBACTIN TRANSPORT PROTEIN FEPE"/>
    <property type="match status" value="1"/>
</dbReference>
<gene>
    <name evidence="10" type="primary">gumC</name>
    <name evidence="10" type="ORF">OTERR_19170</name>
</gene>
<dbReference type="InterPro" id="IPR032807">
    <property type="entry name" value="GNVR"/>
</dbReference>
<feature type="transmembrane region" description="Helical" evidence="7">
    <location>
        <begin position="396"/>
        <end position="417"/>
    </location>
</feature>
<evidence type="ECO:0000256" key="5">
    <source>
        <dbReference type="ARBA" id="ARBA00023136"/>
    </source>
</evidence>
<evidence type="ECO:0000256" key="7">
    <source>
        <dbReference type="SAM" id="Phobius"/>
    </source>
</evidence>
<keyword evidence="5 7" id="KW-0472">Membrane</keyword>
<dbReference type="InterPro" id="IPR017468">
    <property type="entry name" value="Chain_len_reg_EpsF"/>
</dbReference>
<dbReference type="GO" id="GO:0004713">
    <property type="term" value="F:protein tyrosine kinase activity"/>
    <property type="evidence" value="ECO:0007669"/>
    <property type="project" value="TreeGrafter"/>
</dbReference>
<dbReference type="GO" id="GO:0005886">
    <property type="term" value="C:plasma membrane"/>
    <property type="evidence" value="ECO:0007669"/>
    <property type="project" value="UniProtKB-SubCell"/>
</dbReference>
<evidence type="ECO:0000259" key="8">
    <source>
        <dbReference type="Pfam" id="PF02706"/>
    </source>
</evidence>
<dbReference type="Proteomes" id="UP000323671">
    <property type="component" value="Chromosome"/>
</dbReference>
<evidence type="ECO:0000256" key="3">
    <source>
        <dbReference type="ARBA" id="ARBA00022692"/>
    </source>
</evidence>
<comment type="subcellular location">
    <subcellularLocation>
        <location evidence="1">Cell membrane</location>
        <topology evidence="1">Multi-pass membrane protein</topology>
    </subcellularLocation>
</comment>
<accession>A0A5C1E938</accession>